<dbReference type="Proteomes" id="UP001524944">
    <property type="component" value="Unassembled WGS sequence"/>
</dbReference>
<dbReference type="Pfam" id="PF06253">
    <property type="entry name" value="MTTB"/>
    <property type="match status" value="1"/>
</dbReference>
<evidence type="ECO:0000256" key="3">
    <source>
        <dbReference type="ARBA" id="ARBA00022679"/>
    </source>
</evidence>
<proteinExistence type="inferred from homology"/>
<keyword evidence="5" id="KW-1185">Reference proteome</keyword>
<comment type="similarity">
    <text evidence="1">Belongs to the trimethylamine methyltransferase family.</text>
</comment>
<protein>
    <submittedName>
        <fullName evidence="4">Trimethylamine methyltransferase family protein</fullName>
    </submittedName>
</protein>
<accession>A0ABT1Y0W3</accession>
<dbReference type="InterPro" id="IPR038601">
    <property type="entry name" value="MttB-like_sf"/>
</dbReference>
<keyword evidence="3" id="KW-0808">Transferase</keyword>
<keyword evidence="2 4" id="KW-0489">Methyltransferase</keyword>
<dbReference type="Gene3D" id="3.20.20.480">
    <property type="entry name" value="Trimethylamine methyltransferase-like"/>
    <property type="match status" value="1"/>
</dbReference>
<dbReference type="EMBL" id="JANPWE010000001">
    <property type="protein sequence ID" value="MCR6544505.1"/>
    <property type="molecule type" value="Genomic_DNA"/>
</dbReference>
<evidence type="ECO:0000313" key="4">
    <source>
        <dbReference type="EMBL" id="MCR6544505.1"/>
    </source>
</evidence>
<dbReference type="InterPro" id="IPR010426">
    <property type="entry name" value="MTTB_MeTrfase"/>
</dbReference>
<name>A0ABT1Y0W3_9FIRM</name>
<dbReference type="GO" id="GO:0032259">
    <property type="term" value="P:methylation"/>
    <property type="evidence" value="ECO:0007669"/>
    <property type="project" value="UniProtKB-KW"/>
</dbReference>
<dbReference type="RefSeq" id="WP_089609967.1">
    <property type="nucleotide sequence ID" value="NZ_CP022121.1"/>
</dbReference>
<sequence length="487" mass="52864">MNTLRANSVTKQSVQFKVLNDGQCREIVHAAFRVLERTGCTVHHEEALKLLQDAGCNVDGNRVRIPTHLLEKAIRTAPTQITIYDREGNPALHLGAASGKSHFIAGMENQYLIDTDTGEKRLTTKQDVANVGKVIDALPNVDVACGLACISDCTPQMADVYEARILLENTTKPIIVWNFDLDGIKTQVEMCAAVAGGMDKFLAKPFILAGGAASTPLAHSEDALDKMLYMFKLGLPGPYVAATMLGGTAPATLAGSFVMGLADTLVGLLLSQLTNEGCPFIATTYTDILDMKSMAFCLTGPEVALGQAATADIFRYLDLPFSVHLGVTDSPVFDQQAAFDIGVQIYTGILSGANLNMFLGYLETAMSASLECLVFGDEVIGYCRRIVEGIEVSAETLAEEAINNVGPNGNFLGEEHTMNHFKERWVPTNFIRTTYEKWADDGGKDLKVRAHEKVKNILAQEIRKPLAPEVLAELDAIVAEAEKRYQK</sequence>
<dbReference type="GO" id="GO:0008168">
    <property type="term" value="F:methyltransferase activity"/>
    <property type="evidence" value="ECO:0007669"/>
    <property type="project" value="UniProtKB-KW"/>
</dbReference>
<organism evidence="4 5">
    <name type="scientific">Dehalobacterium formicoaceticum</name>
    <dbReference type="NCBI Taxonomy" id="51515"/>
    <lineage>
        <taxon>Bacteria</taxon>
        <taxon>Bacillati</taxon>
        <taxon>Bacillota</taxon>
        <taxon>Clostridia</taxon>
        <taxon>Eubacteriales</taxon>
        <taxon>Peptococcaceae</taxon>
        <taxon>Dehalobacterium</taxon>
    </lineage>
</organism>
<reference evidence="4 5" key="1">
    <citation type="submission" date="2022-08" db="EMBL/GenBank/DDBJ databases">
        <title>Proteogenomics of the novel Dehalobacterium formicoaceticum strain EZ94 highlights a key role of methyltransferases during anaerobic dichloromethane degradation.</title>
        <authorList>
            <person name="Wasmund K."/>
        </authorList>
    </citation>
    <scope>NUCLEOTIDE SEQUENCE [LARGE SCALE GENOMIC DNA]</scope>
    <source>
        <strain evidence="4 5">EZ94</strain>
    </source>
</reference>
<evidence type="ECO:0000256" key="2">
    <source>
        <dbReference type="ARBA" id="ARBA00022603"/>
    </source>
</evidence>
<evidence type="ECO:0000313" key="5">
    <source>
        <dbReference type="Proteomes" id="UP001524944"/>
    </source>
</evidence>
<gene>
    <name evidence="4" type="ORF">NVS47_03080</name>
</gene>
<evidence type="ECO:0000256" key="1">
    <source>
        <dbReference type="ARBA" id="ARBA00007137"/>
    </source>
</evidence>
<comment type="caution">
    <text evidence="4">The sequence shown here is derived from an EMBL/GenBank/DDBJ whole genome shotgun (WGS) entry which is preliminary data.</text>
</comment>